<dbReference type="PANTHER" id="PTHR39181">
    <property type="entry name" value="TYROSINE-PROTEIN PHOSPHATASE YWQE"/>
    <property type="match status" value="1"/>
</dbReference>
<name>A0A412IUM6_9FIRM</name>
<evidence type="ECO:0000256" key="2">
    <source>
        <dbReference type="ARBA" id="ARBA00013064"/>
    </source>
</evidence>
<dbReference type="OrthoDB" id="9788539at2"/>
<dbReference type="UniPathway" id="UPA00934"/>
<keyword evidence="4" id="KW-0904">Protein phosphatase</keyword>
<accession>A0A412IUM6</accession>
<dbReference type="GO" id="GO:0030145">
    <property type="term" value="F:manganese ion binding"/>
    <property type="evidence" value="ECO:0007669"/>
    <property type="project" value="InterPro"/>
</dbReference>
<proteinExistence type="inferred from homology"/>
<dbReference type="InterPro" id="IPR016667">
    <property type="entry name" value="Caps_polysacc_synth_CpsB/CapC"/>
</dbReference>
<dbReference type="PIRSF" id="PIRSF016557">
    <property type="entry name" value="Caps_synth_CpsB"/>
    <property type="match status" value="1"/>
</dbReference>
<comment type="caution">
    <text evidence="6">The sequence shown here is derived from an EMBL/GenBank/DDBJ whole genome shotgun (WGS) entry which is preliminary data.</text>
</comment>
<sequence length="259" mass="29599">MEIYMKTDGTNPPGQEIKGLIDINCHILPGMEDGPDDLREAAEMLRIAYDEGIRTIVATPPYNKKNPIMDGDKLDRIVEQLNIEAGRIDPYYKVYLGREIEYNDENHQKIISGQLDSMADSKYVMIRFQYDIDFETISEAIRDINMDGYIPIVADVEQYECLESDEDKVEELIQLGAYVQISAAAVVGGLGHDIKSFSRKLLKEELVHFVASDALDSEDKAPYLRECAEYIERKYGEDYMNELFYTNPKAVIENDDIDI</sequence>
<dbReference type="EC" id="3.1.3.48" evidence="2"/>
<evidence type="ECO:0000313" key="7">
    <source>
        <dbReference type="Proteomes" id="UP000283295"/>
    </source>
</evidence>
<evidence type="ECO:0000256" key="3">
    <source>
        <dbReference type="ARBA" id="ARBA00022801"/>
    </source>
</evidence>
<evidence type="ECO:0000256" key="5">
    <source>
        <dbReference type="ARBA" id="ARBA00051722"/>
    </source>
</evidence>
<dbReference type="AlphaFoldDB" id="A0A412IUM6"/>
<dbReference type="Pfam" id="PF19567">
    <property type="entry name" value="CpsB_CapC"/>
    <property type="match status" value="1"/>
</dbReference>
<dbReference type="Gene3D" id="3.20.20.140">
    <property type="entry name" value="Metal-dependent hydrolases"/>
    <property type="match status" value="1"/>
</dbReference>
<protein>
    <recommendedName>
        <fullName evidence="2">protein-tyrosine-phosphatase</fullName>
        <ecNumber evidence="2">3.1.3.48</ecNumber>
    </recommendedName>
</protein>
<gene>
    <name evidence="6" type="ORF">DWX94_02980</name>
</gene>
<evidence type="ECO:0000313" key="6">
    <source>
        <dbReference type="EMBL" id="RGS43768.1"/>
    </source>
</evidence>
<dbReference type="GO" id="GO:0045227">
    <property type="term" value="P:capsule polysaccharide biosynthetic process"/>
    <property type="evidence" value="ECO:0007669"/>
    <property type="project" value="UniProtKB-UniPathway"/>
</dbReference>
<comment type="similarity">
    <text evidence="1">Belongs to the metallo-dependent hydrolases superfamily. CpsB/CapC family.</text>
</comment>
<dbReference type="InterPro" id="IPR032466">
    <property type="entry name" value="Metal_Hydrolase"/>
</dbReference>
<organism evidence="6 7">
    <name type="scientific">Coprococcus eutactus</name>
    <dbReference type="NCBI Taxonomy" id="33043"/>
    <lineage>
        <taxon>Bacteria</taxon>
        <taxon>Bacillati</taxon>
        <taxon>Bacillota</taxon>
        <taxon>Clostridia</taxon>
        <taxon>Lachnospirales</taxon>
        <taxon>Lachnospiraceae</taxon>
        <taxon>Coprococcus</taxon>
    </lineage>
</organism>
<evidence type="ECO:0000256" key="4">
    <source>
        <dbReference type="ARBA" id="ARBA00022912"/>
    </source>
</evidence>
<dbReference type="PANTHER" id="PTHR39181:SF1">
    <property type="entry name" value="TYROSINE-PROTEIN PHOSPHATASE YWQE"/>
    <property type="match status" value="1"/>
</dbReference>
<dbReference type="SUPFAM" id="SSF51556">
    <property type="entry name" value="Metallo-dependent hydrolases"/>
    <property type="match status" value="1"/>
</dbReference>
<comment type="catalytic activity">
    <reaction evidence="5">
        <text>O-phospho-L-tyrosyl-[protein] + H2O = L-tyrosyl-[protein] + phosphate</text>
        <dbReference type="Rhea" id="RHEA:10684"/>
        <dbReference type="Rhea" id="RHEA-COMP:10136"/>
        <dbReference type="Rhea" id="RHEA-COMP:20101"/>
        <dbReference type="ChEBI" id="CHEBI:15377"/>
        <dbReference type="ChEBI" id="CHEBI:43474"/>
        <dbReference type="ChEBI" id="CHEBI:46858"/>
        <dbReference type="ChEBI" id="CHEBI:61978"/>
        <dbReference type="EC" id="3.1.3.48"/>
    </reaction>
</comment>
<keyword evidence="3" id="KW-0378">Hydrolase</keyword>
<evidence type="ECO:0000256" key="1">
    <source>
        <dbReference type="ARBA" id="ARBA00005750"/>
    </source>
</evidence>
<dbReference type="Proteomes" id="UP000283295">
    <property type="component" value="Unassembled WGS sequence"/>
</dbReference>
<dbReference type="GO" id="GO:0004725">
    <property type="term" value="F:protein tyrosine phosphatase activity"/>
    <property type="evidence" value="ECO:0007669"/>
    <property type="project" value="UniProtKB-EC"/>
</dbReference>
<reference evidence="6 7" key="1">
    <citation type="submission" date="2018-08" db="EMBL/GenBank/DDBJ databases">
        <title>A genome reference for cultivated species of the human gut microbiota.</title>
        <authorList>
            <person name="Zou Y."/>
            <person name="Xue W."/>
            <person name="Luo G."/>
        </authorList>
    </citation>
    <scope>NUCLEOTIDE SEQUENCE [LARGE SCALE GENOMIC DNA]</scope>
    <source>
        <strain evidence="6 7">AF22-21</strain>
    </source>
</reference>
<dbReference type="EMBL" id="QRVK01000004">
    <property type="protein sequence ID" value="RGS43768.1"/>
    <property type="molecule type" value="Genomic_DNA"/>
</dbReference>